<evidence type="ECO:0000256" key="10">
    <source>
        <dbReference type="SAM" id="Phobius"/>
    </source>
</evidence>
<evidence type="ECO:0000256" key="5">
    <source>
        <dbReference type="ARBA" id="ARBA00022967"/>
    </source>
</evidence>
<comment type="catalytic activity">
    <reaction evidence="9">
        <text>NAD(+) + NADPH + H(+)(in) = NADH + NADP(+) + H(+)(out)</text>
        <dbReference type="Rhea" id="RHEA:47992"/>
        <dbReference type="ChEBI" id="CHEBI:15378"/>
        <dbReference type="ChEBI" id="CHEBI:57540"/>
        <dbReference type="ChEBI" id="CHEBI:57783"/>
        <dbReference type="ChEBI" id="CHEBI:57945"/>
        <dbReference type="ChEBI" id="CHEBI:58349"/>
        <dbReference type="EC" id="7.1.1.1"/>
    </reaction>
</comment>
<feature type="transmembrane region" description="Helical" evidence="10">
    <location>
        <begin position="380"/>
        <end position="398"/>
    </location>
</feature>
<comment type="caution">
    <text evidence="12">The sequence shown here is derived from an EMBL/GenBank/DDBJ whole genome shotgun (WGS) entry which is preliminary data.</text>
</comment>
<keyword evidence="8 10" id="KW-0472">Membrane</keyword>
<dbReference type="InterPro" id="IPR034300">
    <property type="entry name" value="PNTB-like"/>
</dbReference>
<dbReference type="EMBL" id="CAUYUJ010015639">
    <property type="protein sequence ID" value="CAK0856484.1"/>
    <property type="molecule type" value="Genomic_DNA"/>
</dbReference>
<evidence type="ECO:0000313" key="13">
    <source>
        <dbReference type="Proteomes" id="UP001189429"/>
    </source>
</evidence>
<dbReference type="SUPFAM" id="SSF52467">
    <property type="entry name" value="DHS-like NAD/FAD-binding domain"/>
    <property type="match status" value="1"/>
</dbReference>
<accession>A0ABN9UAY3</accession>
<name>A0ABN9UAY3_9DINO</name>
<feature type="transmembrane region" description="Helical" evidence="10">
    <location>
        <begin position="311"/>
        <end position="332"/>
    </location>
</feature>
<feature type="domain" description="NADP transhydrogenase beta-like" evidence="11">
    <location>
        <begin position="232"/>
        <end position="596"/>
    </location>
</feature>
<dbReference type="Proteomes" id="UP001189429">
    <property type="component" value="Unassembled WGS sequence"/>
</dbReference>
<keyword evidence="3 10" id="KW-0812">Transmembrane</keyword>
<evidence type="ECO:0000256" key="3">
    <source>
        <dbReference type="ARBA" id="ARBA00022692"/>
    </source>
</evidence>
<feature type="transmembrane region" description="Helical" evidence="10">
    <location>
        <begin position="410"/>
        <end position="431"/>
    </location>
</feature>
<reference evidence="12" key="1">
    <citation type="submission" date="2023-10" db="EMBL/GenBank/DDBJ databases">
        <authorList>
            <person name="Chen Y."/>
            <person name="Shah S."/>
            <person name="Dougan E. K."/>
            <person name="Thang M."/>
            <person name="Chan C."/>
        </authorList>
    </citation>
    <scope>NUCLEOTIDE SEQUENCE [LARGE SCALE GENOMIC DNA]</scope>
</reference>
<evidence type="ECO:0000256" key="2">
    <source>
        <dbReference type="ARBA" id="ARBA00012943"/>
    </source>
</evidence>
<protein>
    <recommendedName>
        <fullName evidence="2">proton-translocating NAD(P)(+) transhydrogenase</fullName>
        <ecNumber evidence="2">7.1.1.1</ecNumber>
    </recommendedName>
</protein>
<organism evidence="12 13">
    <name type="scientific">Prorocentrum cordatum</name>
    <dbReference type="NCBI Taxonomy" id="2364126"/>
    <lineage>
        <taxon>Eukaryota</taxon>
        <taxon>Sar</taxon>
        <taxon>Alveolata</taxon>
        <taxon>Dinophyceae</taxon>
        <taxon>Prorocentrales</taxon>
        <taxon>Prorocentraceae</taxon>
        <taxon>Prorocentrum</taxon>
    </lineage>
</organism>
<comment type="subcellular location">
    <subcellularLocation>
        <location evidence="1">Membrane</location>
        <topology evidence="1">Multi-pass membrane protein</topology>
    </subcellularLocation>
</comment>
<keyword evidence="4" id="KW-0521">NADP</keyword>
<dbReference type="PANTHER" id="PTHR44758:SF1">
    <property type="entry name" value="NAD(P) TRANSHYDROGENASE SUBUNIT BETA"/>
    <property type="match status" value="1"/>
</dbReference>
<evidence type="ECO:0000256" key="6">
    <source>
        <dbReference type="ARBA" id="ARBA00022989"/>
    </source>
</evidence>
<evidence type="ECO:0000256" key="9">
    <source>
        <dbReference type="ARBA" id="ARBA00048202"/>
    </source>
</evidence>
<feature type="transmembrane region" description="Helical" evidence="10">
    <location>
        <begin position="437"/>
        <end position="457"/>
    </location>
</feature>
<feature type="transmembrane region" description="Helical" evidence="10">
    <location>
        <begin position="225"/>
        <end position="244"/>
    </location>
</feature>
<sequence>MAQVDFGSFLGEVRQDLVSSAPAPGAAGTPRRGVLQLTVSRGAAVSKSSSSGAVAFGEATVEAMALIDRGLQKASSMRQSFSYRWLSAPARPGLGAGARGELDEEEEEEASLRLDGEPRRLRLAVPMPACGGDAGFADVLSAWTSAAMRSLAGAAADGPSLSALVPLVALPVLGPLAQGLLAALPGGAGAAAASLALPLKVCGFGGLAATQVAQSAIVPSLGHELATHVGLFSLTSAIMFIFSIKGLGNHSTAREGVLLGALATALGMLAVMVSPGFNGAHLRFISTFLVAGGLGGLFATRVSMEDMPQLVAGFHSFVGLAAVFAGFASYLAPDPFHMMKALEICLGSAIGMLTFTGSVVAAGKLHGVIPGRPVVLDNRWLLNFLGLGSSLALSVMFCRPSFYRTAYGGLCLLANTAIWGGLGANMVLPIGGADMPVVVSLLNAFSGLATSAAGFMLSNNLLTITGALVASSGTLLSDIMCRGINRSMGSVLLGGFGTDGSTVPGGAVGPVGNVTEVSPMGFVNMLLGAKRVVIVPGYGLAVARCQQRLADVVALLRSHGVVVHFAIHPVAGRLPGHMNVLLAEADVPYDIVREME</sequence>
<feature type="non-terminal residue" evidence="12">
    <location>
        <position position="596"/>
    </location>
</feature>
<evidence type="ECO:0000256" key="1">
    <source>
        <dbReference type="ARBA" id="ARBA00004141"/>
    </source>
</evidence>
<keyword evidence="5" id="KW-1278">Translocase</keyword>
<evidence type="ECO:0000256" key="8">
    <source>
        <dbReference type="ARBA" id="ARBA00023136"/>
    </source>
</evidence>
<evidence type="ECO:0000313" key="12">
    <source>
        <dbReference type="EMBL" id="CAK0856484.1"/>
    </source>
</evidence>
<dbReference type="Gene3D" id="3.40.50.1220">
    <property type="entry name" value="TPP-binding domain"/>
    <property type="match status" value="1"/>
</dbReference>
<proteinExistence type="predicted"/>
<keyword evidence="6 10" id="KW-1133">Transmembrane helix</keyword>
<dbReference type="InterPro" id="IPR029035">
    <property type="entry name" value="DHS-like_NAD/FAD-binding_dom"/>
</dbReference>
<dbReference type="Pfam" id="PF02233">
    <property type="entry name" value="PNTB"/>
    <property type="match status" value="1"/>
</dbReference>
<evidence type="ECO:0000259" key="11">
    <source>
        <dbReference type="Pfam" id="PF02233"/>
    </source>
</evidence>
<evidence type="ECO:0000256" key="4">
    <source>
        <dbReference type="ARBA" id="ARBA00022857"/>
    </source>
</evidence>
<gene>
    <name evidence="12" type="ORF">PCOR1329_LOCUS46872</name>
</gene>
<keyword evidence="7" id="KW-0520">NAD</keyword>
<evidence type="ECO:0000256" key="7">
    <source>
        <dbReference type="ARBA" id="ARBA00023027"/>
    </source>
</evidence>
<dbReference type="EC" id="7.1.1.1" evidence="2"/>
<feature type="transmembrane region" description="Helical" evidence="10">
    <location>
        <begin position="256"/>
        <end position="274"/>
    </location>
</feature>
<dbReference type="PANTHER" id="PTHR44758">
    <property type="entry name" value="NAD(P) TRANSHYDROGENASE SUBUNIT BETA"/>
    <property type="match status" value="1"/>
</dbReference>
<feature type="transmembrane region" description="Helical" evidence="10">
    <location>
        <begin position="280"/>
        <end position="299"/>
    </location>
</feature>
<keyword evidence="13" id="KW-1185">Reference proteome</keyword>